<dbReference type="InParanoid" id="M4BDT1"/>
<name>M4BDT1_HYAAE</name>
<reference evidence="1" key="2">
    <citation type="submission" date="2015-06" db="UniProtKB">
        <authorList>
            <consortium name="EnsemblProtists"/>
        </authorList>
    </citation>
    <scope>IDENTIFICATION</scope>
    <source>
        <strain evidence="1">Emoy2</strain>
    </source>
</reference>
<accession>M4BDT1</accession>
<dbReference type="AlphaFoldDB" id="M4BDT1"/>
<dbReference type="EnsemblProtists" id="HpaT804448">
    <property type="protein sequence ID" value="HpaP804448"/>
    <property type="gene ID" value="HpaG804448"/>
</dbReference>
<dbReference type="EMBL" id="JH598169">
    <property type="status" value="NOT_ANNOTATED_CDS"/>
    <property type="molecule type" value="Genomic_DNA"/>
</dbReference>
<dbReference type="HOGENOM" id="CLU_2351138_0_0_1"/>
<organism evidence="1 2">
    <name type="scientific">Hyaloperonospora arabidopsidis (strain Emoy2)</name>
    <name type="common">Downy mildew agent</name>
    <name type="synonym">Peronospora arabidopsidis</name>
    <dbReference type="NCBI Taxonomy" id="559515"/>
    <lineage>
        <taxon>Eukaryota</taxon>
        <taxon>Sar</taxon>
        <taxon>Stramenopiles</taxon>
        <taxon>Oomycota</taxon>
        <taxon>Peronosporomycetes</taxon>
        <taxon>Peronosporales</taxon>
        <taxon>Peronosporaceae</taxon>
        <taxon>Hyaloperonospora</taxon>
    </lineage>
</organism>
<dbReference type="VEuPathDB" id="FungiDB:HpaG804448"/>
<proteinExistence type="predicted"/>
<evidence type="ECO:0000313" key="2">
    <source>
        <dbReference type="Proteomes" id="UP000011713"/>
    </source>
</evidence>
<evidence type="ECO:0000313" key="1">
    <source>
        <dbReference type="EnsemblProtists" id="HpaP804448"/>
    </source>
</evidence>
<protein>
    <submittedName>
        <fullName evidence="1">Uncharacterized protein</fullName>
    </submittedName>
</protein>
<keyword evidence="2" id="KW-1185">Reference proteome</keyword>
<sequence>MVACRINGRPQHISVLTMWTKVCACIFRRVHWMKTNLTCGWGKQRQRAVRHEVNICMCLFSPLRVPPRADALTILSSVARDPGHIACWYCGKAGRRW</sequence>
<dbReference type="Proteomes" id="UP000011713">
    <property type="component" value="Unassembled WGS sequence"/>
</dbReference>
<reference evidence="2" key="1">
    <citation type="journal article" date="2010" name="Science">
        <title>Signatures of adaptation to obligate biotrophy in the Hyaloperonospora arabidopsidis genome.</title>
        <authorList>
            <person name="Baxter L."/>
            <person name="Tripathy S."/>
            <person name="Ishaque N."/>
            <person name="Boot N."/>
            <person name="Cabral A."/>
            <person name="Kemen E."/>
            <person name="Thines M."/>
            <person name="Ah-Fong A."/>
            <person name="Anderson R."/>
            <person name="Badejoko W."/>
            <person name="Bittner-Eddy P."/>
            <person name="Boore J.L."/>
            <person name="Chibucos M.C."/>
            <person name="Coates M."/>
            <person name="Dehal P."/>
            <person name="Delehaunty K."/>
            <person name="Dong S."/>
            <person name="Downton P."/>
            <person name="Dumas B."/>
            <person name="Fabro G."/>
            <person name="Fronick C."/>
            <person name="Fuerstenberg S.I."/>
            <person name="Fulton L."/>
            <person name="Gaulin E."/>
            <person name="Govers F."/>
            <person name="Hughes L."/>
            <person name="Humphray S."/>
            <person name="Jiang R.H."/>
            <person name="Judelson H."/>
            <person name="Kamoun S."/>
            <person name="Kyung K."/>
            <person name="Meijer H."/>
            <person name="Minx P."/>
            <person name="Morris P."/>
            <person name="Nelson J."/>
            <person name="Phuntumart V."/>
            <person name="Qutob D."/>
            <person name="Rehmany A."/>
            <person name="Rougon-Cardoso A."/>
            <person name="Ryden P."/>
            <person name="Torto-Alalibo T."/>
            <person name="Studholme D."/>
            <person name="Wang Y."/>
            <person name="Win J."/>
            <person name="Wood J."/>
            <person name="Clifton S.W."/>
            <person name="Rogers J."/>
            <person name="Van den Ackerveken G."/>
            <person name="Jones J.D."/>
            <person name="McDowell J.M."/>
            <person name="Beynon J."/>
            <person name="Tyler B.M."/>
        </authorList>
    </citation>
    <scope>NUCLEOTIDE SEQUENCE [LARGE SCALE GENOMIC DNA]</scope>
    <source>
        <strain evidence="2">Emoy2</strain>
    </source>
</reference>